<evidence type="ECO:0000313" key="7">
    <source>
        <dbReference type="Proteomes" id="UP000036513"/>
    </source>
</evidence>
<dbReference type="Pfam" id="PF00356">
    <property type="entry name" value="LacI"/>
    <property type="match status" value="1"/>
</dbReference>
<dbReference type="GO" id="GO:0000976">
    <property type="term" value="F:transcription cis-regulatory region binding"/>
    <property type="evidence" value="ECO:0007669"/>
    <property type="project" value="TreeGrafter"/>
</dbReference>
<dbReference type="SMR" id="A0A0J6VHA0"/>
<evidence type="ECO:0000256" key="1">
    <source>
        <dbReference type="ARBA" id="ARBA00023015"/>
    </source>
</evidence>
<dbReference type="InterPro" id="IPR000394">
    <property type="entry name" value="RNA_pol_sigma_54"/>
</dbReference>
<dbReference type="SMART" id="SM00354">
    <property type="entry name" value="HTH_LACI"/>
    <property type="match status" value="1"/>
</dbReference>
<dbReference type="Pfam" id="PF13377">
    <property type="entry name" value="Peripla_BP_3"/>
    <property type="match status" value="1"/>
</dbReference>
<evidence type="ECO:0000313" key="6">
    <source>
        <dbReference type="EMBL" id="KMO70390.1"/>
    </source>
</evidence>
<dbReference type="EMBL" id="JYNL01000064">
    <property type="protein sequence ID" value="KMO70390.1"/>
    <property type="molecule type" value="Genomic_DNA"/>
</dbReference>
<dbReference type="AlphaFoldDB" id="A0A0J6VHA0"/>
<dbReference type="InterPro" id="IPR010982">
    <property type="entry name" value="Lambda_DNA-bd_dom_sf"/>
</dbReference>
<gene>
    <name evidence="6" type="primary">degA_2</name>
    <name evidence="6" type="ORF">MCHLDSM_05278</name>
</gene>
<comment type="caution">
    <text evidence="6">The sequence shown here is derived from an EMBL/GenBank/DDBJ whole genome shotgun (WGS) entry which is preliminary data.</text>
</comment>
<dbReference type="RefSeq" id="WP_109788930.1">
    <property type="nucleotide sequence ID" value="NZ_JYNL01000064.1"/>
</dbReference>
<dbReference type="STRING" id="37916.MCHLDSM_05278"/>
<dbReference type="InterPro" id="IPR028082">
    <property type="entry name" value="Peripla_BP_I"/>
</dbReference>
<sequence>MAAQQGPMTLRKIADELGVSPSTVSRVLATPGSEALRWGSADTVARIRAFAEQHGYSPNPQASSLRTRRSGLIGVLVPRLQDYVLATIYEGIEEAASEAGLSTFVTNSRDVTENQRARTRMMIDRRVDGLIYGDAHLDHEFLDEVHEQGIKFALVSRSAGNYPSATVDDHKGGWLVGQHLAETGRRDVAILAGLEFTSTARLRSTGCVEALRANGIDVPPERIVYSGFDPAGGRAAIAQILAGGSVPDAIFATNDFAAIGAFGVLRDRGIHVPDDVALVGYNDTPLAEGGAVPLTTIRSPMHEMGRCAVGLLMEVLAGRQPESVVLEPELIVRGSSMASGSNVVGSMGAGPARDSVPVPR</sequence>
<keyword evidence="7" id="KW-1185">Reference proteome</keyword>
<dbReference type="PROSITE" id="PS50932">
    <property type="entry name" value="HTH_LACI_2"/>
    <property type="match status" value="1"/>
</dbReference>
<evidence type="ECO:0000256" key="3">
    <source>
        <dbReference type="ARBA" id="ARBA00023163"/>
    </source>
</evidence>
<organism evidence="6 7">
    <name type="scientific">Mycolicibacterium chlorophenolicum</name>
    <dbReference type="NCBI Taxonomy" id="37916"/>
    <lineage>
        <taxon>Bacteria</taxon>
        <taxon>Bacillati</taxon>
        <taxon>Actinomycetota</taxon>
        <taxon>Actinomycetes</taxon>
        <taxon>Mycobacteriales</taxon>
        <taxon>Mycobacteriaceae</taxon>
        <taxon>Mycolicibacterium</taxon>
    </lineage>
</organism>
<feature type="region of interest" description="Disordered" evidence="4">
    <location>
        <begin position="340"/>
        <end position="360"/>
    </location>
</feature>
<dbReference type="PROSITE" id="PS00717">
    <property type="entry name" value="SIGMA54_1"/>
    <property type="match status" value="1"/>
</dbReference>
<dbReference type="PATRIC" id="fig|37916.4.peg.5284"/>
<keyword evidence="2" id="KW-0238">DNA-binding</keyword>
<name>A0A0J6VHA0_9MYCO</name>
<reference evidence="6 7" key="1">
    <citation type="journal article" date="2015" name="Genome Biol. Evol.">
        <title>Characterization of Three Mycobacterium spp. with Potential Use in Bioremediation by Genome Sequencing and Comparative Genomics.</title>
        <authorList>
            <person name="Das S."/>
            <person name="Pettersson B.M."/>
            <person name="Behra P.R."/>
            <person name="Ramesh M."/>
            <person name="Dasgupta S."/>
            <person name="Bhattacharya A."/>
            <person name="Kirsebom L.A."/>
        </authorList>
    </citation>
    <scope>NUCLEOTIDE SEQUENCE [LARGE SCALE GENOMIC DNA]</scope>
    <source>
        <strain evidence="6 7">DSM 43826</strain>
    </source>
</reference>
<dbReference type="Proteomes" id="UP000036513">
    <property type="component" value="Unassembled WGS sequence"/>
</dbReference>
<dbReference type="SUPFAM" id="SSF47413">
    <property type="entry name" value="lambda repressor-like DNA-binding domains"/>
    <property type="match status" value="1"/>
</dbReference>
<evidence type="ECO:0000256" key="4">
    <source>
        <dbReference type="SAM" id="MobiDB-lite"/>
    </source>
</evidence>
<dbReference type="CDD" id="cd01392">
    <property type="entry name" value="HTH_LacI"/>
    <property type="match status" value="1"/>
</dbReference>
<dbReference type="InterPro" id="IPR046335">
    <property type="entry name" value="LacI/GalR-like_sensor"/>
</dbReference>
<dbReference type="GO" id="GO:0016987">
    <property type="term" value="F:sigma factor activity"/>
    <property type="evidence" value="ECO:0007669"/>
    <property type="project" value="InterPro"/>
</dbReference>
<keyword evidence="3" id="KW-0804">Transcription</keyword>
<proteinExistence type="predicted"/>
<dbReference type="PANTHER" id="PTHR30146:SF109">
    <property type="entry name" value="HTH-TYPE TRANSCRIPTIONAL REGULATOR GALS"/>
    <property type="match status" value="1"/>
</dbReference>
<dbReference type="CDD" id="cd06285">
    <property type="entry name" value="PBP1_LacI-like"/>
    <property type="match status" value="1"/>
</dbReference>
<dbReference type="Gene3D" id="3.40.50.2300">
    <property type="match status" value="2"/>
</dbReference>
<dbReference type="InterPro" id="IPR000843">
    <property type="entry name" value="HTH_LacI"/>
</dbReference>
<evidence type="ECO:0000259" key="5">
    <source>
        <dbReference type="PROSITE" id="PS50932"/>
    </source>
</evidence>
<keyword evidence="1" id="KW-0805">Transcription regulation</keyword>
<dbReference type="SUPFAM" id="SSF53822">
    <property type="entry name" value="Periplasmic binding protein-like I"/>
    <property type="match status" value="1"/>
</dbReference>
<evidence type="ECO:0000256" key="2">
    <source>
        <dbReference type="ARBA" id="ARBA00023125"/>
    </source>
</evidence>
<protein>
    <submittedName>
        <fullName evidence="6">HTH-type transcriptional regulator DegA</fullName>
    </submittedName>
</protein>
<dbReference type="GO" id="GO:0001216">
    <property type="term" value="F:DNA-binding transcription activator activity"/>
    <property type="evidence" value="ECO:0007669"/>
    <property type="project" value="InterPro"/>
</dbReference>
<dbReference type="PANTHER" id="PTHR30146">
    <property type="entry name" value="LACI-RELATED TRANSCRIPTIONAL REPRESSOR"/>
    <property type="match status" value="1"/>
</dbReference>
<dbReference type="Gene3D" id="1.10.260.40">
    <property type="entry name" value="lambda repressor-like DNA-binding domains"/>
    <property type="match status" value="1"/>
</dbReference>
<feature type="domain" description="HTH lacI-type" evidence="5">
    <location>
        <begin position="8"/>
        <end position="67"/>
    </location>
</feature>
<accession>A0A0J6VHA0</accession>